<keyword evidence="7 8" id="KW-0472">Membrane</keyword>
<proteinExistence type="predicted"/>
<feature type="transmembrane region" description="Helical" evidence="8">
    <location>
        <begin position="9"/>
        <end position="28"/>
    </location>
</feature>
<sequence length="472" mass="54507">MLNQLKKISYLQVFNVACCFLIISTVLFRDLPFFWDAISKSARANWIYENGLKQFIVPTDFNSGHPPLWVSLLAISWTVLGKSILSARILLLIVNIGVFWQISRLCKNNFIKGVSAVAMLLVCLEPTLMAQTTSLNNDMLLLFFTLFSLNSLINQKPFLFTLALIGLLFTNLRGIYLFTAILIIHALYLRYRLISNNKTLFIAYFISAISFGIFCILQYKELGWFLITQNTNYNQHRQSTGIKSVLINSIVYAKSYLEYGRFIVFIVLIPLLLKYVKEKSLKNTRIDRIGIAFLVIAGVLFLGMVPFSNPIGDRYFMICYILAIILLINLIVLLHLKYKNLILSTVVICFLSGHFWVYPATISQSWDSTLAYLRYFPLEEKMENYIKDSGLVNSSIGTRIRLNERDFSTLKGVPEIRKYAHFDIQSNRYILLSNIENYTKDDELLEVQNNWELLKTFSDCGVFISLYKRSKY</sequence>
<protein>
    <recommendedName>
        <fullName evidence="11">Glycosyltransferase RgtA/B/C/D-like domain-containing protein</fullName>
    </recommendedName>
</protein>
<evidence type="ECO:0000256" key="1">
    <source>
        <dbReference type="ARBA" id="ARBA00004651"/>
    </source>
</evidence>
<evidence type="ECO:0000313" key="10">
    <source>
        <dbReference type="Proteomes" id="UP000324358"/>
    </source>
</evidence>
<comment type="subcellular location">
    <subcellularLocation>
        <location evidence="1">Cell membrane</location>
        <topology evidence="1">Multi-pass membrane protein</topology>
    </subcellularLocation>
</comment>
<name>A0A5D0QY93_9FLAO</name>
<reference evidence="9 10" key="1">
    <citation type="submission" date="2019-08" db="EMBL/GenBank/DDBJ databases">
        <title>Genomes of Antarctic Bizionia species.</title>
        <authorList>
            <person name="Bowman J.P."/>
        </authorList>
    </citation>
    <scope>NUCLEOTIDE SEQUENCE [LARGE SCALE GENOMIC DNA]</scope>
    <source>
        <strain evidence="9 10">APA-1</strain>
    </source>
</reference>
<keyword evidence="2" id="KW-1003">Cell membrane</keyword>
<feature type="transmembrane region" description="Helical" evidence="8">
    <location>
        <begin position="158"/>
        <end position="188"/>
    </location>
</feature>
<comment type="caution">
    <text evidence="9">The sequence shown here is derived from an EMBL/GenBank/DDBJ whole genome shotgun (WGS) entry which is preliminary data.</text>
</comment>
<organism evidence="9 10">
    <name type="scientific">Bizionia algoritergicola</name>
    <dbReference type="NCBI Taxonomy" id="291187"/>
    <lineage>
        <taxon>Bacteria</taxon>
        <taxon>Pseudomonadati</taxon>
        <taxon>Bacteroidota</taxon>
        <taxon>Flavobacteriia</taxon>
        <taxon>Flavobacteriales</taxon>
        <taxon>Flavobacteriaceae</taxon>
        <taxon>Bizionia</taxon>
    </lineage>
</organism>
<dbReference type="InterPro" id="IPR050297">
    <property type="entry name" value="LipidA_mod_glycosyltrf_83"/>
</dbReference>
<dbReference type="EMBL" id="VSKL01000002">
    <property type="protein sequence ID" value="TYB73676.1"/>
    <property type="molecule type" value="Genomic_DNA"/>
</dbReference>
<feature type="transmembrane region" description="Helical" evidence="8">
    <location>
        <begin position="200"/>
        <end position="219"/>
    </location>
</feature>
<keyword evidence="6 8" id="KW-1133">Transmembrane helix</keyword>
<accession>A0A5D0QY93</accession>
<evidence type="ECO:0000256" key="2">
    <source>
        <dbReference type="ARBA" id="ARBA00022475"/>
    </source>
</evidence>
<evidence type="ECO:0008006" key="11">
    <source>
        <dbReference type="Google" id="ProtNLM"/>
    </source>
</evidence>
<feature type="transmembrane region" description="Helical" evidence="8">
    <location>
        <begin position="315"/>
        <end position="334"/>
    </location>
</feature>
<evidence type="ECO:0000256" key="8">
    <source>
        <dbReference type="SAM" id="Phobius"/>
    </source>
</evidence>
<feature type="transmembrane region" description="Helical" evidence="8">
    <location>
        <begin position="341"/>
        <end position="358"/>
    </location>
</feature>
<keyword evidence="4" id="KW-0808">Transferase</keyword>
<dbReference type="GO" id="GO:0005886">
    <property type="term" value="C:plasma membrane"/>
    <property type="evidence" value="ECO:0007669"/>
    <property type="project" value="UniProtKB-SubCell"/>
</dbReference>
<feature type="transmembrane region" description="Helical" evidence="8">
    <location>
        <begin position="110"/>
        <end position="130"/>
    </location>
</feature>
<evidence type="ECO:0000256" key="6">
    <source>
        <dbReference type="ARBA" id="ARBA00022989"/>
    </source>
</evidence>
<feature type="transmembrane region" description="Helical" evidence="8">
    <location>
        <begin position="259"/>
        <end position="276"/>
    </location>
</feature>
<dbReference type="PANTHER" id="PTHR33908:SF11">
    <property type="entry name" value="MEMBRANE PROTEIN"/>
    <property type="match status" value="1"/>
</dbReference>
<evidence type="ECO:0000256" key="7">
    <source>
        <dbReference type="ARBA" id="ARBA00023136"/>
    </source>
</evidence>
<evidence type="ECO:0000256" key="3">
    <source>
        <dbReference type="ARBA" id="ARBA00022676"/>
    </source>
</evidence>
<dbReference type="GO" id="GO:0016763">
    <property type="term" value="F:pentosyltransferase activity"/>
    <property type="evidence" value="ECO:0007669"/>
    <property type="project" value="TreeGrafter"/>
</dbReference>
<dbReference type="Proteomes" id="UP000324358">
    <property type="component" value="Unassembled WGS sequence"/>
</dbReference>
<feature type="transmembrane region" description="Helical" evidence="8">
    <location>
        <begin position="288"/>
        <end position="309"/>
    </location>
</feature>
<gene>
    <name evidence="9" type="ORF">ES675_08470</name>
</gene>
<keyword evidence="10" id="KW-1185">Reference proteome</keyword>
<evidence type="ECO:0000256" key="5">
    <source>
        <dbReference type="ARBA" id="ARBA00022692"/>
    </source>
</evidence>
<evidence type="ECO:0000256" key="4">
    <source>
        <dbReference type="ARBA" id="ARBA00022679"/>
    </source>
</evidence>
<keyword evidence="5 8" id="KW-0812">Transmembrane</keyword>
<dbReference type="OrthoDB" id="866311at2"/>
<feature type="transmembrane region" description="Helical" evidence="8">
    <location>
        <begin position="68"/>
        <end position="98"/>
    </location>
</feature>
<dbReference type="RefSeq" id="WP_066248078.1">
    <property type="nucleotide sequence ID" value="NZ_VSKL01000002.1"/>
</dbReference>
<dbReference type="AlphaFoldDB" id="A0A5D0QY93"/>
<dbReference type="PANTHER" id="PTHR33908">
    <property type="entry name" value="MANNOSYLTRANSFERASE YKCB-RELATED"/>
    <property type="match status" value="1"/>
</dbReference>
<keyword evidence="3" id="KW-0328">Glycosyltransferase</keyword>
<evidence type="ECO:0000313" key="9">
    <source>
        <dbReference type="EMBL" id="TYB73676.1"/>
    </source>
</evidence>
<dbReference type="GO" id="GO:0009103">
    <property type="term" value="P:lipopolysaccharide biosynthetic process"/>
    <property type="evidence" value="ECO:0007669"/>
    <property type="project" value="UniProtKB-ARBA"/>
</dbReference>